<gene>
    <name evidence="15" type="ORF">KIK155_LOCUS30739</name>
</gene>
<feature type="transmembrane region" description="Helical" evidence="12">
    <location>
        <begin position="2720"/>
        <end position="2742"/>
    </location>
</feature>
<dbReference type="InterPro" id="IPR013122">
    <property type="entry name" value="PKD1_2_channel"/>
</dbReference>
<evidence type="ECO:0000313" key="15">
    <source>
        <dbReference type="EMBL" id="CAF3769523.1"/>
    </source>
</evidence>
<dbReference type="FunFam" id="1.10.287.70:FF:000086">
    <property type="entry name" value="Polycystic kidney disease 2"/>
    <property type="match status" value="1"/>
</dbReference>
<evidence type="ECO:0000313" key="16">
    <source>
        <dbReference type="Proteomes" id="UP000663865"/>
    </source>
</evidence>
<feature type="transmembrane region" description="Helical" evidence="12">
    <location>
        <begin position="2325"/>
        <end position="2344"/>
    </location>
</feature>
<reference evidence="15" key="1">
    <citation type="submission" date="2021-02" db="EMBL/GenBank/DDBJ databases">
        <authorList>
            <person name="Nowell W R."/>
        </authorList>
    </citation>
    <scope>NUCLEOTIDE SEQUENCE</scope>
</reference>
<evidence type="ECO:0000256" key="11">
    <source>
        <dbReference type="SAM" id="Coils"/>
    </source>
</evidence>
<dbReference type="InterPro" id="IPR013320">
    <property type="entry name" value="ConA-like_dom_sf"/>
</dbReference>
<evidence type="ECO:0000256" key="5">
    <source>
        <dbReference type="ARBA" id="ARBA00022989"/>
    </source>
</evidence>
<dbReference type="InterPro" id="IPR000203">
    <property type="entry name" value="GPS"/>
</dbReference>
<feature type="transmembrane region" description="Helical" evidence="12">
    <location>
        <begin position="2587"/>
        <end position="2607"/>
    </location>
</feature>
<feature type="domain" description="GAIN-B" evidence="14">
    <location>
        <begin position="1648"/>
        <end position="1816"/>
    </location>
</feature>
<dbReference type="Gene3D" id="2.60.220.50">
    <property type="match status" value="1"/>
</dbReference>
<keyword evidence="8" id="KW-0325">Glycoprotein</keyword>
<name>A0A818ZFN2_9BILA</name>
<dbReference type="PANTHER" id="PTHR10877">
    <property type="entry name" value="POLYCYSTIN FAMILY MEMBER"/>
    <property type="match status" value="1"/>
</dbReference>
<keyword evidence="3 12" id="KW-0812">Transmembrane</keyword>
<proteinExistence type="inferred from homology"/>
<dbReference type="InterPro" id="IPR001024">
    <property type="entry name" value="PLAT/LH2_dom"/>
</dbReference>
<dbReference type="Pfam" id="PF08016">
    <property type="entry name" value="PKD_channel"/>
    <property type="match status" value="1"/>
</dbReference>
<feature type="transmembrane region" description="Helical" evidence="12">
    <location>
        <begin position="2079"/>
        <end position="2107"/>
    </location>
</feature>
<dbReference type="PANTHER" id="PTHR10877:SF194">
    <property type="entry name" value="LOCATION OF VULVA DEFECTIVE 1"/>
    <property type="match status" value="1"/>
</dbReference>
<keyword evidence="11" id="KW-0175">Coiled coil</keyword>
<accession>A0A818ZFN2</accession>
<dbReference type="GO" id="GO:0050982">
    <property type="term" value="P:detection of mechanical stimulus"/>
    <property type="evidence" value="ECO:0007669"/>
    <property type="project" value="TreeGrafter"/>
</dbReference>
<evidence type="ECO:0000256" key="1">
    <source>
        <dbReference type="ARBA" id="ARBA00004141"/>
    </source>
</evidence>
<feature type="transmembrane region" description="Helical" evidence="12">
    <location>
        <begin position="2782"/>
        <end position="2803"/>
    </location>
</feature>
<dbReference type="Proteomes" id="UP000663865">
    <property type="component" value="Unassembled WGS sequence"/>
</dbReference>
<evidence type="ECO:0000256" key="9">
    <source>
        <dbReference type="PIRSR" id="PIRSR603915-2"/>
    </source>
</evidence>
<comment type="subcellular location">
    <subcellularLocation>
        <location evidence="1">Membrane</location>
        <topology evidence="1">Multi-pass membrane protein</topology>
    </subcellularLocation>
</comment>
<dbReference type="InterPro" id="IPR003915">
    <property type="entry name" value="PKD_2"/>
</dbReference>
<evidence type="ECO:0000256" key="7">
    <source>
        <dbReference type="ARBA" id="ARBA00023157"/>
    </source>
</evidence>
<dbReference type="InterPro" id="IPR051223">
    <property type="entry name" value="Polycystin"/>
</dbReference>
<feature type="transmembrane region" description="Helical" evidence="12">
    <location>
        <begin position="1831"/>
        <end position="1851"/>
    </location>
</feature>
<dbReference type="Pfam" id="PF01477">
    <property type="entry name" value="PLAT"/>
    <property type="match status" value="1"/>
</dbReference>
<dbReference type="Pfam" id="PF20519">
    <property type="entry name" value="Polycystin_dom"/>
    <property type="match status" value="1"/>
</dbReference>
<dbReference type="SMART" id="SM00308">
    <property type="entry name" value="LH2"/>
    <property type="match status" value="1"/>
</dbReference>
<dbReference type="SMART" id="SM00303">
    <property type="entry name" value="GPS"/>
    <property type="match status" value="1"/>
</dbReference>
<feature type="transmembrane region" description="Helical" evidence="12">
    <location>
        <begin position="2680"/>
        <end position="2700"/>
    </location>
</feature>
<dbReference type="InterPro" id="IPR057244">
    <property type="entry name" value="GAIN_B"/>
</dbReference>
<feature type="disulfide bond" evidence="9">
    <location>
        <begin position="2430"/>
        <end position="2443"/>
    </location>
</feature>
<dbReference type="GO" id="GO:0016020">
    <property type="term" value="C:membrane"/>
    <property type="evidence" value="ECO:0007669"/>
    <property type="project" value="UniProtKB-SubCell"/>
</dbReference>
<comment type="caution">
    <text evidence="15">The sequence shown here is derived from an EMBL/GenBank/DDBJ whole genome shotgun (WGS) entry which is preliminary data.</text>
</comment>
<evidence type="ECO:0000256" key="10">
    <source>
        <dbReference type="PROSITE-ProRule" id="PRU00152"/>
    </source>
</evidence>
<dbReference type="InterPro" id="IPR046338">
    <property type="entry name" value="GAIN_dom_sf"/>
</dbReference>
<evidence type="ECO:0000256" key="6">
    <source>
        <dbReference type="ARBA" id="ARBA00023136"/>
    </source>
</evidence>
<dbReference type="GO" id="GO:0005262">
    <property type="term" value="F:calcium channel activity"/>
    <property type="evidence" value="ECO:0007669"/>
    <property type="project" value="TreeGrafter"/>
</dbReference>
<sequence length="2877" mass="328286">MKYFSYIIQLFLSVGEQQSIHFGKKTYSVHNSGYVYILVEVFTFIRFSLEGKVVIDRSQQKPEADGFYQISNYDFKCFRQLSTCSSHGWSLRFNLRLNPFPIIDRERKSLLFSTGAHEPHGDGILIYLYQSKNASYLEFGLKEFRNDEFAYYWQIEVDLEVNKWIDVLTTIEERATANGHHNQMKIFFDGQFYKETQIENYTEVFVFKYDNFHPKLAVIYGNDTGLVTFDEILYYERILSAEEIANVSTDLVSMGCLKENDRVHQYMIPEQCDKWQQCREECHHRRMKIALYSLTDGRCGCISSSFELDSSFKYEKNFCKCPLPTLKSDAQCSNDGQWHVMSVSNVIELIDSEVGLEIRLADSSFLVHGRTRAQINEGVEIIVTVKNERNLASLTVYGDIEGQEVTNSSSSEIYITAGVVNLSWKNEGAKKVQFRADYRRMVNHEMAEYRTVYVDVVYIKTDLPLQFVHFSPDNRNGHMHQNFTVQTFGSVPINCTIEYGDGSRQINGTSRHQYYTAYFARNYTRYGQYNISARCYNERSANTTYLLRTVRRENVNRKMIIYKDLMESSTASRFNLISREDYSFQHASCLQLKNAITNDKMKLIWRKKTLEVIPNEPLPIGKHLYQLECDSVALQAYYLYVQPAIRSLDIAASQTTIKAGQSIQYSITLEPTLDLTIIFDCDTPNTPLEIIHIPKITDASPIVVANCTYAQPGQYHPLVSAINRINLVNQSIRIDVEEPLSPFKVDIEDCTDVNQLSLVVIRALEHIPFEGLFTLTIIDRVDANVKNVTRTESIQLFPSNNFTEQFYMNITTYGRQTLHVRGGDYPTIREAQTTFTVGTEITTKPQVYILNQMAIVNEDFTWVDVQWINGIGFDVQIDFGNEKKVLIRYAQIITSQLNRMVKKNDGAHEIQWKRLSKHRIQVGYKFTKAGTYKIEVTFVQPSSKFLTAEIACPTVTIVKGIVQPEDTCFLEQQFSLTSPNAINNVTLSSPVLFLPYSLQHHLEPVIVTPCSDNDLIYSFYLLSIDSTHWKYSRTQRYSNSIAESFEEIFLSKDCSELGPKSTLTIEPNSLPHGYYLAVFTVTTSSNQVDFRQFLQPIEIIRSDLVTTFGGNETITIDGQTVHLDFYSSTNDPDTTEFDRRKLNFTLICYPEDIQSSIFYPNTLQLGASRPTSTNPQNLNSWSIQWNNLTLVTRRPELNIQIYENQCFIPKTKRKMHKETISFNSKTKRFNLTETDLEVNNGSIYFLLIIRHVTDGRQLISRLEVDKKINYVFDTADLSLLEEVMGNLDDLAAANPQKAVALISGLADKLNEMSDNSTMGEMNETEAKSINDRMSAMRSKMLSSMDTVLESANDPGMVDKALKASATVTANSDQMPLSNQEKGAGIIEKVGSKVREMESADENTVTELASSLMDVGGNVLQAASKTVSKDKGNDPDAVIENLESDMKAADNDETDTKVIYAPTSFYDSCDDCDTLPEERWEEFRHKLEDEKKTIVEGRERASNIAKRSAGGLFTVGDALANRSTTNETKTIESKTMAMSFSKAAPDGKSSISAGDTSIRLPSFSDLNSDSDSSNIYTKLLESKDNPYASANGNSNVQGSVITIVLSNSDGSEMPVTNSTEPIAIRLTRPVDKRPKFQEHELHGTSLQYHKVELPEKNMTLSIYAAPNGSPMDTYAVYISYGENETLLEPPTESKFDLIFVLPNQTALTNKTDLSPEDEYELRHTVFLPPGVHFGNGTYIIGVRLLNASISMNLTEYNSSYTANMYVSKCQYWDEKRYVWSSEGCEVGPLTTLKSTECLCTHLTTFGGDFYVPPNTIDFSTVFLKFKKLHENAAVFSTVMVILGLYIIAAVWARRSDKQDLIKWTASPLMDNLPIDTYHYLITVHTGVGKEAGSTSNISFVMSGESSDSGVRKLSDGKIQEFKSGTVRNFLMSVESPLGPLLYVRVWHDNSGIKEKASWYLNMINVMDLQTGEKSYFLCDNWLAVEKGDGLVDRVIPLASSKELKSFAHLFTQSVKKKFSDGHLWFSVFSRPVRSNFTRLQRISCCISLLFCTMISNAMFYKQDTKATENKAGVLMKIGPVQFTLAQLWVSFIGTLIVLPINLIIVTLFRKAKYSQKTLITHQLKETRRRNKKLEKDEQREKTSRFFSRFKNRSKQSKKMEGDEIERIAAISSVEDTTRTLPYWTIYIAWGLVALSILTCAFFIILYSLEWGATRANEWLMTMMLSFGQSILVIDPLKVFIITAIISFLIRRPYDDETLDFNDPFTGALVSNNHMAENDDNGGFNDSQIKEIARQRRVRLFDLRPIDSTEMARAREQRLREIKMGEIIREIVVYIFFTVVLLFLSYQARDTNSYGLYRDTKNLFITDDFHGVDSLSTWWDYCDNVLLKGLYAQTWYNNKSLSWREKLTTGSRVSMRVGAPRIRQLRVKESSCRVHRRVKHVITHCRDDYNWIDDDTKDYTPRWEQVLNKTAAKMSDETNDGKQRCRTPWCYQSSAHTKSGPMKAIYKTYKGGGYIVSLGRTCEKARTVITELRSQNWLDQLTRGVIIDFSLYNANVNLFVAVTLSFEMTSMGSVIQDYQIKIFLLYDHIGGYGIIVYLFEFLFVVFTIYSAIHETLSIIKQRREYFDKFWNIISFLTALFSVTAIGMYGTKKTLTRLAIRSLRKTDMGEFVNFNAIGSSDEVYSYIVALVTFFTMLKFLKLLRFNKRMGMLSKSLRYAQKDLSSFGFVFIIFMVAYAHMGFGLFGRSLQSYKSFFTALTTCFRMLLGEINAPDMLAVSRVYGSFYFLSFIILVFVALLSIFLTILNDSFAHVKRELAASQQKNEMMDFMWSTFRKVAGVNKKKPDADENEIMKNNIASMMDSMNKNSAAPLAKFEAEDL</sequence>
<feature type="transmembrane region" description="Helical" evidence="12">
    <location>
        <begin position="2225"/>
        <end position="2248"/>
    </location>
</feature>
<evidence type="ECO:0000256" key="12">
    <source>
        <dbReference type="SAM" id="Phobius"/>
    </source>
</evidence>
<dbReference type="InterPro" id="IPR046791">
    <property type="entry name" value="Polycystin_dom"/>
</dbReference>
<dbReference type="SUPFAM" id="SSF49723">
    <property type="entry name" value="Lipase/lipooxygenase domain (PLAT/LH2 domain)"/>
    <property type="match status" value="1"/>
</dbReference>
<evidence type="ECO:0000256" key="8">
    <source>
        <dbReference type="ARBA" id="ARBA00023180"/>
    </source>
</evidence>
<dbReference type="PROSITE" id="PS50221">
    <property type="entry name" value="GAIN_B"/>
    <property type="match status" value="1"/>
</dbReference>
<feature type="transmembrane region" description="Helical" evidence="12">
    <location>
        <begin position="2627"/>
        <end position="2646"/>
    </location>
</feature>
<dbReference type="SUPFAM" id="SSF49899">
    <property type="entry name" value="Concanavalin A-like lectins/glucanases"/>
    <property type="match status" value="1"/>
</dbReference>
<keyword evidence="7" id="KW-1015">Disulfide bond</keyword>
<organism evidence="15 16">
    <name type="scientific">Rotaria socialis</name>
    <dbReference type="NCBI Taxonomy" id="392032"/>
    <lineage>
        <taxon>Eukaryota</taxon>
        <taxon>Metazoa</taxon>
        <taxon>Spiralia</taxon>
        <taxon>Gnathifera</taxon>
        <taxon>Rotifera</taxon>
        <taxon>Eurotatoria</taxon>
        <taxon>Bdelloidea</taxon>
        <taxon>Philodinida</taxon>
        <taxon>Philodinidae</taxon>
        <taxon>Rotaria</taxon>
    </lineage>
</organism>
<feature type="domain" description="PLAT" evidence="13">
    <location>
        <begin position="1876"/>
        <end position="1995"/>
    </location>
</feature>
<dbReference type="PRINTS" id="PR01433">
    <property type="entry name" value="POLYCYSTIN2"/>
</dbReference>
<protein>
    <submittedName>
        <fullName evidence="15">Uncharacterized protein</fullName>
    </submittedName>
</protein>
<feature type="transmembrane region" description="Helical" evidence="12">
    <location>
        <begin position="2185"/>
        <end position="2205"/>
    </location>
</feature>
<evidence type="ECO:0000256" key="2">
    <source>
        <dbReference type="ARBA" id="ARBA00007200"/>
    </source>
</evidence>
<comment type="caution">
    <text evidence="10">Lacks conserved residue(s) required for the propagation of feature annotation.</text>
</comment>
<evidence type="ECO:0000259" key="14">
    <source>
        <dbReference type="PROSITE" id="PS50221"/>
    </source>
</evidence>
<feature type="coiled-coil region" evidence="11">
    <location>
        <begin position="2115"/>
        <end position="2142"/>
    </location>
</feature>
<dbReference type="Pfam" id="PF01825">
    <property type="entry name" value="GPS"/>
    <property type="match status" value="1"/>
</dbReference>
<feature type="transmembrane region" description="Helical" evidence="12">
    <location>
        <begin position="2038"/>
        <end position="2059"/>
    </location>
</feature>
<dbReference type="GO" id="GO:0005509">
    <property type="term" value="F:calcium ion binding"/>
    <property type="evidence" value="ECO:0007669"/>
    <property type="project" value="InterPro"/>
</dbReference>
<keyword evidence="4" id="KW-0732">Signal</keyword>
<dbReference type="Gene3D" id="2.60.60.20">
    <property type="entry name" value="PLAT/LH2 domain"/>
    <property type="match status" value="1"/>
</dbReference>
<dbReference type="FunFam" id="2.60.60.20:FF:000022">
    <property type="entry name" value="Uncharacterized protein"/>
    <property type="match status" value="1"/>
</dbReference>
<evidence type="ECO:0000256" key="4">
    <source>
        <dbReference type="ARBA" id="ARBA00022729"/>
    </source>
</evidence>
<dbReference type="PROSITE" id="PS50095">
    <property type="entry name" value="PLAT"/>
    <property type="match status" value="1"/>
</dbReference>
<evidence type="ECO:0000256" key="3">
    <source>
        <dbReference type="ARBA" id="ARBA00022692"/>
    </source>
</evidence>
<evidence type="ECO:0000259" key="13">
    <source>
        <dbReference type="PROSITE" id="PS50095"/>
    </source>
</evidence>
<dbReference type="Gene3D" id="1.10.287.70">
    <property type="match status" value="1"/>
</dbReference>
<dbReference type="SUPFAM" id="SSF81324">
    <property type="entry name" value="Voltage-gated potassium channels"/>
    <property type="match status" value="1"/>
</dbReference>
<dbReference type="InterPro" id="IPR036392">
    <property type="entry name" value="PLAT/LH2_dom_sf"/>
</dbReference>
<keyword evidence="5 12" id="KW-1133">Transmembrane helix</keyword>
<dbReference type="EMBL" id="CAJNYV010005639">
    <property type="protein sequence ID" value="CAF3769523.1"/>
    <property type="molecule type" value="Genomic_DNA"/>
</dbReference>
<comment type="similarity">
    <text evidence="2">Belongs to the polycystin family.</text>
</comment>
<keyword evidence="6 12" id="KW-0472">Membrane</keyword>